<evidence type="ECO:0000256" key="7">
    <source>
        <dbReference type="ARBA" id="ARBA00047984"/>
    </source>
</evidence>
<evidence type="ECO:0000256" key="5">
    <source>
        <dbReference type="ARBA" id="ARBA00022840"/>
    </source>
</evidence>
<dbReference type="CDD" id="cd17963">
    <property type="entry name" value="DEADc_DDX19_DDX25"/>
    <property type="match status" value="1"/>
</dbReference>
<name>A0A9W7ZT46_9FUNG</name>
<dbReference type="EMBL" id="JANBPU010000117">
    <property type="protein sequence ID" value="KAJ1916065.1"/>
    <property type="molecule type" value="Genomic_DNA"/>
</dbReference>
<dbReference type="GO" id="GO:0003724">
    <property type="term" value="F:RNA helicase activity"/>
    <property type="evidence" value="ECO:0007669"/>
    <property type="project" value="UniProtKB-EC"/>
</dbReference>
<dbReference type="PROSITE" id="PS51194">
    <property type="entry name" value="HELICASE_CTER"/>
    <property type="match status" value="1"/>
</dbReference>
<dbReference type="PANTHER" id="PTHR47958">
    <property type="entry name" value="ATP-DEPENDENT RNA HELICASE DBP3"/>
    <property type="match status" value="1"/>
</dbReference>
<dbReference type="InterPro" id="IPR014001">
    <property type="entry name" value="Helicase_ATP-bd"/>
</dbReference>
<feature type="domain" description="Helicase C-terminal" evidence="12">
    <location>
        <begin position="286"/>
        <end position="458"/>
    </location>
</feature>
<dbReference type="InterPro" id="IPR027417">
    <property type="entry name" value="P-loop_NTPase"/>
</dbReference>
<keyword evidence="4 9" id="KW-0347">Helicase</keyword>
<evidence type="ECO:0000256" key="6">
    <source>
        <dbReference type="ARBA" id="ARBA00022884"/>
    </source>
</evidence>
<dbReference type="SMART" id="SM00490">
    <property type="entry name" value="HELICc"/>
    <property type="match status" value="1"/>
</dbReference>
<evidence type="ECO:0000313" key="15">
    <source>
        <dbReference type="Proteomes" id="UP001150538"/>
    </source>
</evidence>
<keyword evidence="5 9" id="KW-0067">ATP-binding</keyword>
<dbReference type="AlphaFoldDB" id="A0A9W7ZT46"/>
<comment type="caution">
    <text evidence="14">The sequence shown here is derived from an EMBL/GenBank/DDBJ whole genome shotgun (WGS) entry which is preliminary data.</text>
</comment>
<proteinExistence type="inferred from homology"/>
<organism evidence="14 15">
    <name type="scientific">Mycoemilia scoparia</name>
    <dbReference type="NCBI Taxonomy" id="417184"/>
    <lineage>
        <taxon>Eukaryota</taxon>
        <taxon>Fungi</taxon>
        <taxon>Fungi incertae sedis</taxon>
        <taxon>Zoopagomycota</taxon>
        <taxon>Kickxellomycotina</taxon>
        <taxon>Kickxellomycetes</taxon>
        <taxon>Kickxellales</taxon>
        <taxon>Kickxellaceae</taxon>
        <taxon>Mycoemilia</taxon>
    </lineage>
</organism>
<evidence type="ECO:0000256" key="3">
    <source>
        <dbReference type="ARBA" id="ARBA00022801"/>
    </source>
</evidence>
<evidence type="ECO:0000256" key="2">
    <source>
        <dbReference type="ARBA" id="ARBA00022741"/>
    </source>
</evidence>
<feature type="region of interest" description="Disordered" evidence="10">
    <location>
        <begin position="1"/>
        <end position="45"/>
    </location>
</feature>
<evidence type="ECO:0000259" key="11">
    <source>
        <dbReference type="PROSITE" id="PS51192"/>
    </source>
</evidence>
<evidence type="ECO:0000259" key="13">
    <source>
        <dbReference type="PROSITE" id="PS51195"/>
    </source>
</evidence>
<evidence type="ECO:0000259" key="12">
    <source>
        <dbReference type="PROSITE" id="PS51194"/>
    </source>
</evidence>
<feature type="short sequence motif" description="Q motif" evidence="8">
    <location>
        <begin position="72"/>
        <end position="100"/>
    </location>
</feature>
<dbReference type="OrthoDB" id="10265785at2759"/>
<evidence type="ECO:0000256" key="4">
    <source>
        <dbReference type="ARBA" id="ARBA00022806"/>
    </source>
</evidence>
<evidence type="ECO:0000256" key="1">
    <source>
        <dbReference type="ARBA" id="ARBA00012552"/>
    </source>
</evidence>
<dbReference type="FunFam" id="3.40.50.300:FF:000849">
    <property type="entry name" value="ATP-dependent RNA helicase DBP5"/>
    <property type="match status" value="1"/>
</dbReference>
<keyword evidence="2 9" id="KW-0547">Nucleotide-binding</keyword>
<protein>
    <recommendedName>
        <fullName evidence="1">RNA helicase</fullName>
        <ecNumber evidence="1">3.6.4.13</ecNumber>
    </recommendedName>
</protein>
<keyword evidence="15" id="KW-1185">Reference proteome</keyword>
<dbReference type="InterPro" id="IPR014014">
    <property type="entry name" value="RNA_helicase_DEAD_Q_motif"/>
</dbReference>
<reference evidence="14" key="1">
    <citation type="submission" date="2022-07" db="EMBL/GenBank/DDBJ databases">
        <title>Phylogenomic reconstructions and comparative analyses of Kickxellomycotina fungi.</title>
        <authorList>
            <person name="Reynolds N.K."/>
            <person name="Stajich J.E."/>
            <person name="Barry K."/>
            <person name="Grigoriev I.V."/>
            <person name="Crous P."/>
            <person name="Smith M.E."/>
        </authorList>
    </citation>
    <scope>NUCLEOTIDE SEQUENCE</scope>
    <source>
        <strain evidence="14">NBRC 100468</strain>
    </source>
</reference>
<dbReference type="Proteomes" id="UP001150538">
    <property type="component" value="Unassembled WGS sequence"/>
</dbReference>
<feature type="domain" description="DEAD-box RNA helicase Q" evidence="13">
    <location>
        <begin position="72"/>
        <end position="100"/>
    </location>
</feature>
<dbReference type="InterPro" id="IPR011545">
    <property type="entry name" value="DEAD/DEAH_box_helicase_dom"/>
</dbReference>
<dbReference type="CDD" id="cd18787">
    <property type="entry name" value="SF2_C_DEAD"/>
    <property type="match status" value="1"/>
</dbReference>
<dbReference type="GO" id="GO:0016787">
    <property type="term" value="F:hydrolase activity"/>
    <property type="evidence" value="ECO:0007669"/>
    <property type="project" value="UniProtKB-KW"/>
</dbReference>
<dbReference type="Gene3D" id="3.40.50.300">
    <property type="entry name" value="P-loop containing nucleotide triphosphate hydrolases"/>
    <property type="match status" value="2"/>
</dbReference>
<evidence type="ECO:0000313" key="14">
    <source>
        <dbReference type="EMBL" id="KAJ1916065.1"/>
    </source>
</evidence>
<dbReference type="Pfam" id="PF00270">
    <property type="entry name" value="DEAD"/>
    <property type="match status" value="1"/>
</dbReference>
<comment type="similarity">
    <text evidence="9">Belongs to the DEAD box helicase family.</text>
</comment>
<dbReference type="SUPFAM" id="SSF52540">
    <property type="entry name" value="P-loop containing nucleoside triphosphate hydrolases"/>
    <property type="match status" value="1"/>
</dbReference>
<keyword evidence="6" id="KW-0694">RNA-binding</keyword>
<evidence type="ECO:0000256" key="9">
    <source>
        <dbReference type="RuleBase" id="RU000492"/>
    </source>
</evidence>
<gene>
    <name evidence="14" type="primary">DBP5</name>
    <name evidence="14" type="ORF">H4219_003997</name>
</gene>
<sequence>MHGGFSLDLKKPVTSPTAADSKPADSLPAANATNEAPAANAESNKLFESESEVQIKLADIQADPNSPLYSVKSFEELGLSPELLQGIYDMKFIKPSKIQERALPLLLSNPPTNLIGQSQSGTGKTAAFVLTILSRIDYSVDKPQAICLAPARELARQIYDVIREMGKFTKAKVTLAVRDENSNEPINALDSHIVVGTPGTLFNMCKTNRQLLKSVKVFVLDEADNMLGSQGLSDQCIRIKSFVPRDAQYILFSATFPDQIQLFASKFAAPKANEMLLKAQEVTVKDIRQYYISCTPDRKLEVLAMLYDLMSLSQSIIFAHRRDTADNIMKLMEEKGNTVVSLHGKQDTAERDRIMDEFREGKIKVLVSTNVISRGIDVAQVSMVVNYDMPMDAAGRADTETYVHRIGRTGRFGRSGVSVNIIDGASSLEVQQFIENELDIKVKEVSFDDWEEAEKTLRKAL</sequence>
<dbReference type="SMART" id="SM00487">
    <property type="entry name" value="DEXDc"/>
    <property type="match status" value="1"/>
</dbReference>
<accession>A0A9W7ZT46</accession>
<comment type="catalytic activity">
    <reaction evidence="7">
        <text>ATP + H2O = ADP + phosphate + H(+)</text>
        <dbReference type="Rhea" id="RHEA:13065"/>
        <dbReference type="ChEBI" id="CHEBI:15377"/>
        <dbReference type="ChEBI" id="CHEBI:15378"/>
        <dbReference type="ChEBI" id="CHEBI:30616"/>
        <dbReference type="ChEBI" id="CHEBI:43474"/>
        <dbReference type="ChEBI" id="CHEBI:456216"/>
        <dbReference type="EC" id="3.6.4.13"/>
    </reaction>
</comment>
<evidence type="ECO:0000256" key="10">
    <source>
        <dbReference type="SAM" id="MobiDB-lite"/>
    </source>
</evidence>
<dbReference type="PROSITE" id="PS00039">
    <property type="entry name" value="DEAD_ATP_HELICASE"/>
    <property type="match status" value="1"/>
</dbReference>
<feature type="domain" description="Helicase ATP-binding" evidence="11">
    <location>
        <begin position="105"/>
        <end position="274"/>
    </location>
</feature>
<dbReference type="InterPro" id="IPR001650">
    <property type="entry name" value="Helicase_C-like"/>
</dbReference>
<dbReference type="PROSITE" id="PS51195">
    <property type="entry name" value="Q_MOTIF"/>
    <property type="match status" value="1"/>
</dbReference>
<dbReference type="EC" id="3.6.4.13" evidence="1"/>
<keyword evidence="3 9" id="KW-0378">Hydrolase</keyword>
<feature type="compositionally biased region" description="Low complexity" evidence="10">
    <location>
        <begin position="28"/>
        <end position="42"/>
    </location>
</feature>
<dbReference type="Pfam" id="PF00271">
    <property type="entry name" value="Helicase_C"/>
    <property type="match status" value="1"/>
</dbReference>
<dbReference type="GO" id="GO:0005524">
    <property type="term" value="F:ATP binding"/>
    <property type="evidence" value="ECO:0007669"/>
    <property type="project" value="UniProtKB-KW"/>
</dbReference>
<dbReference type="GO" id="GO:0003723">
    <property type="term" value="F:RNA binding"/>
    <property type="evidence" value="ECO:0007669"/>
    <property type="project" value="UniProtKB-KW"/>
</dbReference>
<evidence type="ECO:0000256" key="8">
    <source>
        <dbReference type="PROSITE-ProRule" id="PRU00552"/>
    </source>
</evidence>
<dbReference type="PROSITE" id="PS51192">
    <property type="entry name" value="HELICASE_ATP_BIND_1"/>
    <property type="match status" value="1"/>
</dbReference>
<dbReference type="InterPro" id="IPR000629">
    <property type="entry name" value="RNA-helicase_DEAD-box_CS"/>
</dbReference>